<sequence>MDVVELVRRYTAPLPPPVRKLVFSGLVAFSITPVGLIVGIVINLSNRLHGPHPLTEAKVSSFTAEELDSVSYADVDMLNAIPREPTHAGYAVVGGSGFVGSYIVRLLILRGETNIRILDLVPPPPDLAEHPSVTYTWMDVTSPASVSAFLSAPFLSTGAPPSVIFHTAAIIRFWERASYAWETTARVNVAGTRNVVDAAKALPTGTVLVYTSTSDIVIPRPRFMQLGKDYASPPWNTTVISDADAPLVPDAVSTGCYARSKVQAEQLVLAANGVDGLRTGSVRPGQTITGPNDNFYSGTLTMERVPVFDRRWSHTNVCVWDAAAAHLALEDALRREPGAVGGEAFLVTGNGPAWGMQEAREALNVSSRFASQPRVHYSSRPLVFDEVQPLFIFVLAHLVEAFLFLRYYFLLPFFAVVGSRPRLTPSWMGDMIFLQPATLDYMRDVVIDDSRARKMIGYRPQWQTAQVMKYTVDQIESGKVPARHGVKR</sequence>
<gene>
    <name evidence="1" type="ORF">BV25DRAFT_1872276</name>
</gene>
<dbReference type="EMBL" id="MU277242">
    <property type="protein sequence ID" value="KAI0057813.1"/>
    <property type="molecule type" value="Genomic_DNA"/>
</dbReference>
<name>A0ACB8SNH2_9AGAM</name>
<dbReference type="Proteomes" id="UP000814140">
    <property type="component" value="Unassembled WGS sequence"/>
</dbReference>
<protein>
    <submittedName>
        <fullName evidence="1">NAD(P)-binding protein</fullName>
    </submittedName>
</protein>
<accession>A0ACB8SNH2</accession>
<organism evidence="1 2">
    <name type="scientific">Artomyces pyxidatus</name>
    <dbReference type="NCBI Taxonomy" id="48021"/>
    <lineage>
        <taxon>Eukaryota</taxon>
        <taxon>Fungi</taxon>
        <taxon>Dikarya</taxon>
        <taxon>Basidiomycota</taxon>
        <taxon>Agaricomycotina</taxon>
        <taxon>Agaricomycetes</taxon>
        <taxon>Russulales</taxon>
        <taxon>Auriscalpiaceae</taxon>
        <taxon>Artomyces</taxon>
    </lineage>
</organism>
<proteinExistence type="predicted"/>
<evidence type="ECO:0000313" key="2">
    <source>
        <dbReference type="Proteomes" id="UP000814140"/>
    </source>
</evidence>
<evidence type="ECO:0000313" key="1">
    <source>
        <dbReference type="EMBL" id="KAI0057813.1"/>
    </source>
</evidence>
<keyword evidence="2" id="KW-1185">Reference proteome</keyword>
<reference evidence="1" key="2">
    <citation type="journal article" date="2022" name="New Phytol.">
        <title>Evolutionary transition to the ectomycorrhizal habit in the genomes of a hyperdiverse lineage of mushroom-forming fungi.</title>
        <authorList>
            <person name="Looney B."/>
            <person name="Miyauchi S."/>
            <person name="Morin E."/>
            <person name="Drula E."/>
            <person name="Courty P.E."/>
            <person name="Kohler A."/>
            <person name="Kuo A."/>
            <person name="LaButti K."/>
            <person name="Pangilinan J."/>
            <person name="Lipzen A."/>
            <person name="Riley R."/>
            <person name="Andreopoulos W."/>
            <person name="He G."/>
            <person name="Johnson J."/>
            <person name="Nolan M."/>
            <person name="Tritt A."/>
            <person name="Barry K.W."/>
            <person name="Grigoriev I.V."/>
            <person name="Nagy L.G."/>
            <person name="Hibbett D."/>
            <person name="Henrissat B."/>
            <person name="Matheny P.B."/>
            <person name="Labbe J."/>
            <person name="Martin F.M."/>
        </authorList>
    </citation>
    <scope>NUCLEOTIDE SEQUENCE</scope>
    <source>
        <strain evidence="1">HHB10654</strain>
    </source>
</reference>
<reference evidence="1" key="1">
    <citation type="submission" date="2021-03" db="EMBL/GenBank/DDBJ databases">
        <authorList>
            <consortium name="DOE Joint Genome Institute"/>
            <person name="Ahrendt S."/>
            <person name="Looney B.P."/>
            <person name="Miyauchi S."/>
            <person name="Morin E."/>
            <person name="Drula E."/>
            <person name="Courty P.E."/>
            <person name="Chicoki N."/>
            <person name="Fauchery L."/>
            <person name="Kohler A."/>
            <person name="Kuo A."/>
            <person name="Labutti K."/>
            <person name="Pangilinan J."/>
            <person name="Lipzen A."/>
            <person name="Riley R."/>
            <person name="Andreopoulos W."/>
            <person name="He G."/>
            <person name="Johnson J."/>
            <person name="Barry K.W."/>
            <person name="Grigoriev I.V."/>
            <person name="Nagy L."/>
            <person name="Hibbett D."/>
            <person name="Henrissat B."/>
            <person name="Matheny P.B."/>
            <person name="Labbe J."/>
            <person name="Martin F."/>
        </authorList>
    </citation>
    <scope>NUCLEOTIDE SEQUENCE</scope>
    <source>
        <strain evidence="1">HHB10654</strain>
    </source>
</reference>
<comment type="caution">
    <text evidence="1">The sequence shown here is derived from an EMBL/GenBank/DDBJ whole genome shotgun (WGS) entry which is preliminary data.</text>
</comment>